<feature type="domain" description="HTH deoR-type" evidence="8">
    <location>
        <begin position="34"/>
        <end position="62"/>
    </location>
</feature>
<evidence type="ECO:0000256" key="4">
    <source>
        <dbReference type="ARBA" id="ARBA00023163"/>
    </source>
</evidence>
<keyword evidence="3 6" id="KW-0346">Stress response</keyword>
<evidence type="ECO:0000256" key="5">
    <source>
        <dbReference type="ARBA" id="ARBA00055319"/>
    </source>
</evidence>
<dbReference type="SUPFAM" id="SSF46785">
    <property type="entry name" value="Winged helix' DNA-binding domain"/>
    <property type="match status" value="1"/>
</dbReference>
<dbReference type="Pfam" id="PF01628">
    <property type="entry name" value="HrcA"/>
    <property type="match status" value="1"/>
</dbReference>
<dbReference type="Proteomes" id="UP001140076">
    <property type="component" value="Unassembled WGS sequence"/>
</dbReference>
<dbReference type="InterPro" id="IPR001034">
    <property type="entry name" value="DeoR_HTH"/>
</dbReference>
<dbReference type="InterPro" id="IPR021153">
    <property type="entry name" value="HrcA_C"/>
</dbReference>
<dbReference type="FunFam" id="1.10.10.10:FF:000049">
    <property type="entry name" value="Heat-inducible transcription repressor HrcA"/>
    <property type="match status" value="1"/>
</dbReference>
<dbReference type="InterPro" id="IPR023120">
    <property type="entry name" value="WHTH_transcript_rep_HrcA_IDD"/>
</dbReference>
<keyword evidence="2 6" id="KW-0805">Transcription regulation</keyword>
<dbReference type="PIRSF" id="PIRSF005485">
    <property type="entry name" value="HrcA"/>
    <property type="match status" value="1"/>
</dbReference>
<name>A0A9X3NJ66_9ACTN</name>
<accession>A0A9X3NJ66</accession>
<evidence type="ECO:0000256" key="2">
    <source>
        <dbReference type="ARBA" id="ARBA00023015"/>
    </source>
</evidence>
<evidence type="ECO:0000256" key="3">
    <source>
        <dbReference type="ARBA" id="ARBA00023016"/>
    </source>
</evidence>
<dbReference type="Pfam" id="PF08220">
    <property type="entry name" value="HTH_DeoR"/>
    <property type="match status" value="1"/>
</dbReference>
<organism evidence="9 10">
    <name type="scientific">Streptomonospora mangrovi</name>
    <dbReference type="NCBI Taxonomy" id="2883123"/>
    <lineage>
        <taxon>Bacteria</taxon>
        <taxon>Bacillati</taxon>
        <taxon>Actinomycetota</taxon>
        <taxon>Actinomycetes</taxon>
        <taxon>Streptosporangiales</taxon>
        <taxon>Nocardiopsidaceae</taxon>
        <taxon>Streptomonospora</taxon>
    </lineage>
</organism>
<keyword evidence="10" id="KW-1185">Reference proteome</keyword>
<protein>
    <recommendedName>
        <fullName evidence="6">Heat-inducible transcription repressor HrcA</fullName>
    </recommendedName>
</protein>
<comment type="similarity">
    <text evidence="6">Belongs to the HrcA family.</text>
</comment>
<dbReference type="InterPro" id="IPR002571">
    <property type="entry name" value="HrcA"/>
</dbReference>
<dbReference type="HAMAP" id="MF_00081">
    <property type="entry name" value="HrcA"/>
    <property type="match status" value="1"/>
</dbReference>
<dbReference type="SUPFAM" id="SSF55781">
    <property type="entry name" value="GAF domain-like"/>
    <property type="match status" value="1"/>
</dbReference>
<dbReference type="EMBL" id="JAJAQC010000008">
    <property type="protein sequence ID" value="MDA0564010.1"/>
    <property type="molecule type" value="Genomic_DNA"/>
</dbReference>
<dbReference type="RefSeq" id="WP_270071297.1">
    <property type="nucleotide sequence ID" value="NZ_JAJAQC010000008.1"/>
</dbReference>
<keyword evidence="1 6" id="KW-0678">Repressor</keyword>
<evidence type="ECO:0000259" key="7">
    <source>
        <dbReference type="Pfam" id="PF01628"/>
    </source>
</evidence>
<sequence>MLDDRKLAVLRAIVEDYVATKEPVGSKALADRHTLGVSPATIRNDMVALEEEGYITQPHTSAGRVPTDKGYRLFVDRLSTVKPLSSAERRAIETFLGGAVDLDEIVARTVRLLAQLTRQVAVVQYPSLTRSCVQHVELVPLAAQRVMMVLITDTGRVEQRVIDGLDRVGGDSVETLRQMLNRALVGKWLTDVPGAVEDLPAQLPPDDRPLAAAVLSVLLESLVERHEEKIVLGGTANLAAMDFSASLRDVLEALEENVVLLRLLGEMGDAAMLTVRIGAENSHEGFKSTSIVSAGYGIGDQPLAKLGVVGPTRMDYPGTMGAVRAVARYLGQILAGR</sequence>
<evidence type="ECO:0000313" key="9">
    <source>
        <dbReference type="EMBL" id="MDA0564010.1"/>
    </source>
</evidence>
<dbReference type="InterPro" id="IPR029016">
    <property type="entry name" value="GAF-like_dom_sf"/>
</dbReference>
<dbReference type="PANTHER" id="PTHR34824">
    <property type="entry name" value="HEAT-INDUCIBLE TRANSCRIPTION REPRESSOR HRCA"/>
    <property type="match status" value="1"/>
</dbReference>
<dbReference type="InterPro" id="IPR036388">
    <property type="entry name" value="WH-like_DNA-bd_sf"/>
</dbReference>
<dbReference type="GO" id="GO:0003677">
    <property type="term" value="F:DNA binding"/>
    <property type="evidence" value="ECO:0007669"/>
    <property type="project" value="InterPro"/>
</dbReference>
<reference evidence="9" key="1">
    <citation type="submission" date="2021-10" db="EMBL/GenBank/DDBJ databases">
        <title>Streptomonospora sp. nov., isolated from mangrove soil.</title>
        <authorList>
            <person name="Chen X."/>
            <person name="Ge X."/>
            <person name="Liu W."/>
        </authorList>
    </citation>
    <scope>NUCLEOTIDE SEQUENCE</scope>
    <source>
        <strain evidence="9">S1-112</strain>
    </source>
</reference>
<dbReference type="AlphaFoldDB" id="A0A9X3NJ66"/>
<dbReference type="NCBIfam" id="TIGR00331">
    <property type="entry name" value="hrcA"/>
    <property type="match status" value="1"/>
</dbReference>
<proteinExistence type="inferred from homology"/>
<dbReference type="GO" id="GO:0045892">
    <property type="term" value="P:negative regulation of DNA-templated transcription"/>
    <property type="evidence" value="ECO:0007669"/>
    <property type="project" value="UniProtKB-UniRule"/>
</dbReference>
<gene>
    <name evidence="6 9" type="primary">hrcA</name>
    <name evidence="9" type="ORF">LG943_06675</name>
</gene>
<evidence type="ECO:0000313" key="10">
    <source>
        <dbReference type="Proteomes" id="UP001140076"/>
    </source>
</evidence>
<comment type="caution">
    <text evidence="9">The sequence shown here is derived from an EMBL/GenBank/DDBJ whole genome shotgun (WGS) entry which is preliminary data.</text>
</comment>
<evidence type="ECO:0000256" key="1">
    <source>
        <dbReference type="ARBA" id="ARBA00022491"/>
    </source>
</evidence>
<dbReference type="Gene3D" id="3.30.390.60">
    <property type="entry name" value="Heat-inducible transcription repressor hrca homolog, domain 3"/>
    <property type="match status" value="1"/>
</dbReference>
<dbReference type="Gene3D" id="1.10.10.10">
    <property type="entry name" value="Winged helix-like DNA-binding domain superfamily/Winged helix DNA-binding domain"/>
    <property type="match status" value="1"/>
</dbReference>
<dbReference type="PANTHER" id="PTHR34824:SF1">
    <property type="entry name" value="HEAT-INDUCIBLE TRANSCRIPTION REPRESSOR HRCA"/>
    <property type="match status" value="1"/>
</dbReference>
<dbReference type="Gene3D" id="3.30.450.40">
    <property type="match status" value="1"/>
</dbReference>
<feature type="domain" description="Heat-inducible transcription repressor HrcA C-terminal" evidence="7">
    <location>
        <begin position="103"/>
        <end position="320"/>
    </location>
</feature>
<dbReference type="InterPro" id="IPR036390">
    <property type="entry name" value="WH_DNA-bd_sf"/>
</dbReference>
<keyword evidence="4 6" id="KW-0804">Transcription</keyword>
<dbReference type="GO" id="GO:0003700">
    <property type="term" value="F:DNA-binding transcription factor activity"/>
    <property type="evidence" value="ECO:0007669"/>
    <property type="project" value="InterPro"/>
</dbReference>
<comment type="function">
    <text evidence="5 6">Negative regulator of class I heat shock genes (grpE-dnaK-dnaJ and groELS operons). Prevents heat-shock induction of these operons.</text>
</comment>
<evidence type="ECO:0000256" key="6">
    <source>
        <dbReference type="HAMAP-Rule" id="MF_00081"/>
    </source>
</evidence>
<evidence type="ECO:0000259" key="8">
    <source>
        <dbReference type="Pfam" id="PF08220"/>
    </source>
</evidence>